<dbReference type="EMBL" id="JACHOO010000003">
    <property type="protein sequence ID" value="MBB5752718.1"/>
    <property type="molecule type" value="Genomic_DNA"/>
</dbReference>
<dbReference type="RefSeq" id="WP_183854769.1">
    <property type="nucleotide sequence ID" value="NZ_JACHOO010000003.1"/>
</dbReference>
<comment type="caution">
    <text evidence="1">The sequence shown here is derived from an EMBL/GenBank/DDBJ whole genome shotgun (WGS) entry which is preliminary data.</text>
</comment>
<evidence type="ECO:0000313" key="2">
    <source>
        <dbReference type="Proteomes" id="UP000523821"/>
    </source>
</evidence>
<reference evidence="1 2" key="1">
    <citation type="submission" date="2020-08" db="EMBL/GenBank/DDBJ databases">
        <title>Genomic Encyclopedia of Type Strains, Phase IV (KMG-IV): sequencing the most valuable type-strain genomes for metagenomic binning, comparative biology and taxonomic classification.</title>
        <authorList>
            <person name="Goeker M."/>
        </authorList>
    </citation>
    <scope>NUCLEOTIDE SEQUENCE [LARGE SCALE GENOMIC DNA]</scope>
    <source>
        <strain evidence="1 2">DSM 16268</strain>
    </source>
</reference>
<accession>A0A7W9CW59</accession>
<dbReference type="AlphaFoldDB" id="A0A7W9CW59"/>
<proteinExistence type="predicted"/>
<organism evidence="1 2">
    <name type="scientific">Prosthecomicrobium pneumaticum</name>
    <dbReference type="NCBI Taxonomy" id="81895"/>
    <lineage>
        <taxon>Bacteria</taxon>
        <taxon>Pseudomonadati</taxon>
        <taxon>Pseudomonadota</taxon>
        <taxon>Alphaproteobacteria</taxon>
        <taxon>Hyphomicrobiales</taxon>
        <taxon>Kaistiaceae</taxon>
        <taxon>Prosthecomicrobium</taxon>
    </lineage>
</organism>
<name>A0A7W9CW59_9HYPH</name>
<dbReference type="GO" id="GO:0019825">
    <property type="term" value="F:oxygen binding"/>
    <property type="evidence" value="ECO:0007669"/>
    <property type="project" value="InterPro"/>
</dbReference>
<dbReference type="InterPro" id="IPR009050">
    <property type="entry name" value="Globin-like_sf"/>
</dbReference>
<protein>
    <submittedName>
        <fullName evidence="1">Hemoglobin</fullName>
    </submittedName>
</protein>
<evidence type="ECO:0000313" key="1">
    <source>
        <dbReference type="EMBL" id="MBB5752718.1"/>
    </source>
</evidence>
<dbReference type="InterPro" id="IPR012292">
    <property type="entry name" value="Globin/Proto"/>
</dbReference>
<sequence>MDDRLSVRAAPAAPAAPPVPIDEAGIQALVHGFYGRVAEDALLGPIFARQIGEGGWPDHLDKMCAFWSSVLLRTGRYGGRPMPPHLRLAGELSDAHFERWLGLFRETARAELSAEAAAGVIAMAERIANSFRLAVAFHRGDDTTRMRPLPAG</sequence>
<dbReference type="Proteomes" id="UP000523821">
    <property type="component" value="Unassembled WGS sequence"/>
</dbReference>
<dbReference type="GO" id="GO:0020037">
    <property type="term" value="F:heme binding"/>
    <property type="evidence" value="ECO:0007669"/>
    <property type="project" value="InterPro"/>
</dbReference>
<dbReference type="SUPFAM" id="SSF46458">
    <property type="entry name" value="Globin-like"/>
    <property type="match status" value="1"/>
</dbReference>
<dbReference type="CDD" id="cd08916">
    <property type="entry name" value="TrHb3_P"/>
    <property type="match status" value="1"/>
</dbReference>
<gene>
    <name evidence="1" type="ORF">GGQ63_001772</name>
</gene>
<dbReference type="Gene3D" id="1.10.490.10">
    <property type="entry name" value="Globins"/>
    <property type="match status" value="1"/>
</dbReference>
<keyword evidence="2" id="KW-1185">Reference proteome</keyword>